<dbReference type="PANTHER" id="PTHR10039">
    <property type="entry name" value="AMELOGENIN"/>
    <property type="match status" value="1"/>
</dbReference>
<dbReference type="EMBL" id="ML210230">
    <property type="protein sequence ID" value="TFK22876.1"/>
    <property type="molecule type" value="Genomic_DNA"/>
</dbReference>
<reference evidence="4 5" key="1">
    <citation type="journal article" date="2019" name="Nat. Ecol. Evol.">
        <title>Megaphylogeny resolves global patterns of mushroom evolution.</title>
        <authorList>
            <person name="Varga T."/>
            <person name="Krizsan K."/>
            <person name="Foldi C."/>
            <person name="Dima B."/>
            <person name="Sanchez-Garcia M."/>
            <person name="Sanchez-Ramirez S."/>
            <person name="Szollosi G.J."/>
            <person name="Szarkandi J.G."/>
            <person name="Papp V."/>
            <person name="Albert L."/>
            <person name="Andreopoulos W."/>
            <person name="Angelini C."/>
            <person name="Antonin V."/>
            <person name="Barry K.W."/>
            <person name="Bougher N.L."/>
            <person name="Buchanan P."/>
            <person name="Buyck B."/>
            <person name="Bense V."/>
            <person name="Catcheside P."/>
            <person name="Chovatia M."/>
            <person name="Cooper J."/>
            <person name="Damon W."/>
            <person name="Desjardin D."/>
            <person name="Finy P."/>
            <person name="Geml J."/>
            <person name="Haridas S."/>
            <person name="Hughes K."/>
            <person name="Justo A."/>
            <person name="Karasinski D."/>
            <person name="Kautmanova I."/>
            <person name="Kiss B."/>
            <person name="Kocsube S."/>
            <person name="Kotiranta H."/>
            <person name="LaButti K.M."/>
            <person name="Lechner B.E."/>
            <person name="Liimatainen K."/>
            <person name="Lipzen A."/>
            <person name="Lukacs Z."/>
            <person name="Mihaltcheva S."/>
            <person name="Morgado L.N."/>
            <person name="Niskanen T."/>
            <person name="Noordeloos M.E."/>
            <person name="Ohm R.A."/>
            <person name="Ortiz-Santana B."/>
            <person name="Ovrebo C."/>
            <person name="Racz N."/>
            <person name="Riley R."/>
            <person name="Savchenko A."/>
            <person name="Shiryaev A."/>
            <person name="Soop K."/>
            <person name="Spirin V."/>
            <person name="Szebenyi C."/>
            <person name="Tomsovsky M."/>
            <person name="Tulloss R.E."/>
            <person name="Uehling J."/>
            <person name="Grigoriev I.V."/>
            <person name="Vagvolgyi C."/>
            <person name="Papp T."/>
            <person name="Martin F.M."/>
            <person name="Miettinen O."/>
            <person name="Hibbett D.S."/>
            <person name="Nagy L.G."/>
        </authorList>
    </citation>
    <scope>NUCLEOTIDE SEQUENCE [LARGE SCALE GENOMIC DNA]</scope>
    <source>
        <strain evidence="4 5">CBS 121175</strain>
    </source>
</reference>
<evidence type="ECO:0000313" key="4">
    <source>
        <dbReference type="EMBL" id="TFK22876.1"/>
    </source>
</evidence>
<accession>A0A5C3KR51</accession>
<proteinExistence type="predicted"/>
<protein>
    <recommendedName>
        <fullName evidence="3">Nephrocystin 3-like N-terminal domain-containing protein</fullName>
    </recommendedName>
</protein>
<keyword evidence="1" id="KW-0677">Repeat</keyword>
<dbReference type="STRING" id="230819.A0A5C3KR51"/>
<sequence>MASRTSLVSTRESGSHEMSAPAMMASRSSQSQSDARMFDNASNISIRDTQLVNVGGDYVTYQLGNFFDTPMDKLRRKAVLEATHESSTVAYAPRCKAGTRKTILGEMVGWISGTNRSSLCVRQRMLWLSGPAGGGKTCIQRELVDRCEELGILAASYFFSTRLARLDESAPFVATIALQLCSSIPDIQSLVVAEIEHDPGIFDKPLEYQLERLICHPLTLLNRWSMRRPWKFSLDSRWYRIVRPRNPNMKVIIVDGIDECKNPQEQVRIIRLFASAIEKRRLPFRVAIAGRPEYEIRSAFDDKGIKSMVRRIRLEDHGCDADIEDYLIDSLFDIRTKHPSSSNLPLDWPSRDQIKLVATKASGQFIYASTFLTFINNPRRDLREMFALAINFPISPGESMVNPFLTLDALYTVIMESTDVDPSLLKQLVHGLMVMSSAKPTSTSLLDKFYCLNGGTTHTVFCDLHSIIDVPPHKSRAMHFHHKSLQDYLQSPVRSGRFHQPLVETHQEILRLCAYHLLGWSSLDHAKRRSGVVFDYASDVWVAHVVYLLENDPEALLAIDELDLASLPETNLKYVCLEKSTWSDEMAHINFCVEDKLKLRAAFHETVCSRKETCYPLCHALLRTCDIVHSFEKLGLNPGLFHCDGKYGNPYRSLTGRMKGLRRIDELLSVPQTEWESVLEPQLHVRLSIHESIPS</sequence>
<evidence type="ECO:0000259" key="3">
    <source>
        <dbReference type="Pfam" id="PF24883"/>
    </source>
</evidence>
<evidence type="ECO:0000256" key="2">
    <source>
        <dbReference type="SAM" id="MobiDB-lite"/>
    </source>
</evidence>
<keyword evidence="5" id="KW-1185">Reference proteome</keyword>
<feature type="compositionally biased region" description="Polar residues" evidence="2">
    <location>
        <begin position="1"/>
        <end position="12"/>
    </location>
</feature>
<feature type="region of interest" description="Disordered" evidence="2">
    <location>
        <begin position="1"/>
        <end position="34"/>
    </location>
</feature>
<dbReference type="InterPro" id="IPR027417">
    <property type="entry name" value="P-loop_NTPase"/>
</dbReference>
<feature type="domain" description="Nephrocystin 3-like N-terminal" evidence="3">
    <location>
        <begin position="123"/>
        <end position="291"/>
    </location>
</feature>
<dbReference type="SUPFAM" id="SSF52540">
    <property type="entry name" value="P-loop containing nucleoside triphosphate hydrolases"/>
    <property type="match status" value="1"/>
</dbReference>
<dbReference type="AlphaFoldDB" id="A0A5C3KR51"/>
<dbReference type="Proteomes" id="UP000307440">
    <property type="component" value="Unassembled WGS sequence"/>
</dbReference>
<feature type="compositionally biased region" description="Low complexity" evidence="2">
    <location>
        <begin position="18"/>
        <end position="34"/>
    </location>
</feature>
<organism evidence="4 5">
    <name type="scientific">Coprinopsis marcescibilis</name>
    <name type="common">Agaric fungus</name>
    <name type="synonym">Psathyrella marcescibilis</name>
    <dbReference type="NCBI Taxonomy" id="230819"/>
    <lineage>
        <taxon>Eukaryota</taxon>
        <taxon>Fungi</taxon>
        <taxon>Dikarya</taxon>
        <taxon>Basidiomycota</taxon>
        <taxon>Agaricomycotina</taxon>
        <taxon>Agaricomycetes</taxon>
        <taxon>Agaricomycetidae</taxon>
        <taxon>Agaricales</taxon>
        <taxon>Agaricineae</taxon>
        <taxon>Psathyrellaceae</taxon>
        <taxon>Coprinopsis</taxon>
    </lineage>
</organism>
<dbReference type="PANTHER" id="PTHR10039:SF14">
    <property type="entry name" value="NACHT DOMAIN-CONTAINING PROTEIN"/>
    <property type="match status" value="1"/>
</dbReference>
<evidence type="ECO:0000256" key="1">
    <source>
        <dbReference type="ARBA" id="ARBA00022737"/>
    </source>
</evidence>
<dbReference type="InterPro" id="IPR056884">
    <property type="entry name" value="NPHP3-like_N"/>
</dbReference>
<evidence type="ECO:0000313" key="5">
    <source>
        <dbReference type="Proteomes" id="UP000307440"/>
    </source>
</evidence>
<gene>
    <name evidence="4" type="ORF">FA15DRAFT_757671</name>
</gene>
<dbReference type="OrthoDB" id="5106486at2759"/>
<name>A0A5C3KR51_COPMA</name>
<dbReference type="Pfam" id="PF24883">
    <property type="entry name" value="NPHP3_N"/>
    <property type="match status" value="1"/>
</dbReference>